<dbReference type="AlphaFoldDB" id="A0A967EXB3"/>
<dbReference type="InterPro" id="IPR036388">
    <property type="entry name" value="WH-like_DNA-bd_sf"/>
</dbReference>
<gene>
    <name evidence="2" type="ORF">HBA54_08655</name>
</gene>
<dbReference type="Gene3D" id="1.10.10.10">
    <property type="entry name" value="Winged helix-like DNA-binding domain superfamily/Winged helix DNA-binding domain"/>
    <property type="match status" value="1"/>
</dbReference>
<dbReference type="Pfam" id="PF00126">
    <property type="entry name" value="HTH_1"/>
    <property type="match status" value="1"/>
</dbReference>
<dbReference type="InterPro" id="IPR036390">
    <property type="entry name" value="WH_DNA-bd_sf"/>
</dbReference>
<evidence type="ECO:0000259" key="1">
    <source>
        <dbReference type="PROSITE" id="PS50931"/>
    </source>
</evidence>
<organism evidence="2 3">
    <name type="scientific">Pelagibius litoralis</name>
    <dbReference type="NCBI Taxonomy" id="374515"/>
    <lineage>
        <taxon>Bacteria</taxon>
        <taxon>Pseudomonadati</taxon>
        <taxon>Pseudomonadota</taxon>
        <taxon>Alphaproteobacteria</taxon>
        <taxon>Rhodospirillales</taxon>
        <taxon>Rhodovibrionaceae</taxon>
        <taxon>Pelagibius</taxon>
    </lineage>
</organism>
<proteinExistence type="predicted"/>
<dbReference type="EMBL" id="JAAQPH010000005">
    <property type="protein sequence ID" value="NIA68660.1"/>
    <property type="molecule type" value="Genomic_DNA"/>
</dbReference>
<dbReference type="PROSITE" id="PS50931">
    <property type="entry name" value="HTH_LYSR"/>
    <property type="match status" value="1"/>
</dbReference>
<sequence>MPSVPGQTMLFELLRSYTVLARTLNLSEAVEVLGSTRQTVRRHVGILEEIRGERLFEMKNRQYHLTEAGARSLKEAEAILERGEAWLAGYTEGDDGRVLVLNDEDGGPVFCAQKHQVSRLRIDKSPLLQCGLRCWANANAAIESPALAAIRPYLVVYRRHRDGWLCVEIGEKSSYASWFGWAWAKSNIGSFVKEMPAGTAYAKFISQAYQSVHDGQSVRLDHVHTLMPREKGGPLQPVSFQRLLLGCAFPDGEFALILLVDRTYNVSIAGLAEDRIRSMPEDLLMAFDPKAAEEQE</sequence>
<dbReference type="Proteomes" id="UP000761264">
    <property type="component" value="Unassembled WGS sequence"/>
</dbReference>
<comment type="caution">
    <text evidence="2">The sequence shown here is derived from an EMBL/GenBank/DDBJ whole genome shotgun (WGS) entry which is preliminary data.</text>
</comment>
<dbReference type="SUPFAM" id="SSF46785">
    <property type="entry name" value="Winged helix' DNA-binding domain"/>
    <property type="match status" value="1"/>
</dbReference>
<protein>
    <submittedName>
        <fullName evidence="2">LysR family transcriptional regulator</fullName>
    </submittedName>
</protein>
<name>A0A967EXB3_9PROT</name>
<evidence type="ECO:0000313" key="2">
    <source>
        <dbReference type="EMBL" id="NIA68660.1"/>
    </source>
</evidence>
<feature type="domain" description="HTH lysR-type" evidence="1">
    <location>
        <begin position="9"/>
        <end position="66"/>
    </location>
</feature>
<keyword evidence="3" id="KW-1185">Reference proteome</keyword>
<evidence type="ECO:0000313" key="3">
    <source>
        <dbReference type="Proteomes" id="UP000761264"/>
    </source>
</evidence>
<dbReference type="RefSeq" id="WP_167223469.1">
    <property type="nucleotide sequence ID" value="NZ_JAAQPH010000005.1"/>
</dbReference>
<dbReference type="InterPro" id="IPR000847">
    <property type="entry name" value="LysR_HTH_N"/>
</dbReference>
<dbReference type="GO" id="GO:0003700">
    <property type="term" value="F:DNA-binding transcription factor activity"/>
    <property type="evidence" value="ECO:0007669"/>
    <property type="project" value="InterPro"/>
</dbReference>
<reference evidence="2" key="1">
    <citation type="submission" date="2020-03" db="EMBL/GenBank/DDBJ databases">
        <title>Genome of Pelagibius litoralis DSM 21314T.</title>
        <authorList>
            <person name="Wang G."/>
        </authorList>
    </citation>
    <scope>NUCLEOTIDE SEQUENCE</scope>
    <source>
        <strain evidence="2">DSM 21314</strain>
    </source>
</reference>
<accession>A0A967EXB3</accession>